<evidence type="ECO:0000313" key="2">
    <source>
        <dbReference type="Proteomes" id="UP001281147"/>
    </source>
</evidence>
<accession>A0ACC3NA79</accession>
<reference evidence="1" key="1">
    <citation type="submission" date="2023-07" db="EMBL/GenBank/DDBJ databases">
        <title>Black Yeasts Isolated from many extreme environments.</title>
        <authorList>
            <person name="Coleine C."/>
            <person name="Stajich J.E."/>
            <person name="Selbmann L."/>
        </authorList>
    </citation>
    <scope>NUCLEOTIDE SEQUENCE</scope>
    <source>
        <strain evidence="1">CCFEE 5714</strain>
    </source>
</reference>
<dbReference type="EMBL" id="JAUTXU010000063">
    <property type="protein sequence ID" value="KAK3713336.1"/>
    <property type="molecule type" value="Genomic_DNA"/>
</dbReference>
<keyword evidence="2" id="KW-1185">Reference proteome</keyword>
<dbReference type="Proteomes" id="UP001281147">
    <property type="component" value="Unassembled WGS sequence"/>
</dbReference>
<name>A0ACC3NA79_9PEZI</name>
<organism evidence="1 2">
    <name type="scientific">Vermiconidia calcicola</name>
    <dbReference type="NCBI Taxonomy" id="1690605"/>
    <lineage>
        <taxon>Eukaryota</taxon>
        <taxon>Fungi</taxon>
        <taxon>Dikarya</taxon>
        <taxon>Ascomycota</taxon>
        <taxon>Pezizomycotina</taxon>
        <taxon>Dothideomycetes</taxon>
        <taxon>Dothideomycetidae</taxon>
        <taxon>Mycosphaerellales</taxon>
        <taxon>Extremaceae</taxon>
        <taxon>Vermiconidia</taxon>
    </lineage>
</organism>
<evidence type="ECO:0000313" key="1">
    <source>
        <dbReference type="EMBL" id="KAK3713336.1"/>
    </source>
</evidence>
<gene>
    <name evidence="1" type="ORF">LTR37_008528</name>
</gene>
<sequence length="552" mass="59339">MITSTNGYEQSEASSRHLHGHLRHRHHYPRQDNTPIPNAIPPASATLSNAPSATAGNTVIDDIERIQNGLTVLPGDLLAFIQAVQERLEQVESALAGLLSISTPATDAQPQVPVTGYPELQSTISPVTTTSFLTTKSTSTALQPIITSALYALPNQTTVYQTAQMIGGVTLNGYPSARPSVTSYASSIVTVTVQYASETTPTDTSSNPTTSLPAVYPPTPPFYTFRPDAEDNVAVYYGTTPNTQQGGLLALCENPNLDIAILSFVFDFFGEQGYPSIDFGPGCSGPNIAQRVQAPGLRNCTALALEVAGCQQLGKKVLVSLGGYNSNTSFTSDDQAERFAGILWDLFGAGTGNDPNIRPFGPDVVVDGFDIDNENHSTDYYETFARTLRQQYDLDLSKTYYLSAAPQCPMPDESIPVGALMEADFVWVQFYNNPICNLDSAGFQASFAAWSSHLSTMSKITSPGRPRIYIGAPAWPGAGSGYVRGSALSSPVGLARDLQADLYVHNLGGMMLWDGSEAMANVDPLGVDYLTYAKTALQYYWEDQSGPVEREI</sequence>
<protein>
    <submittedName>
        <fullName evidence="1">Uncharacterized protein</fullName>
    </submittedName>
</protein>
<proteinExistence type="predicted"/>
<comment type="caution">
    <text evidence="1">The sequence shown here is derived from an EMBL/GenBank/DDBJ whole genome shotgun (WGS) entry which is preliminary data.</text>
</comment>